<evidence type="ECO:0000313" key="3">
    <source>
        <dbReference type="Proteomes" id="UP000050331"/>
    </source>
</evidence>
<gene>
    <name evidence="2" type="ORF">AOX59_02755</name>
</gene>
<dbReference type="KEGG" id="lao:AOX59_02755"/>
<dbReference type="GO" id="GO:0003677">
    <property type="term" value="F:DNA binding"/>
    <property type="evidence" value="ECO:0007669"/>
    <property type="project" value="InterPro"/>
</dbReference>
<name>A0A0U3WCS2_9BACI</name>
<dbReference type="InterPro" id="IPR001387">
    <property type="entry name" value="Cro/C1-type_HTH"/>
</dbReference>
<dbReference type="CDD" id="cd00093">
    <property type="entry name" value="HTH_XRE"/>
    <property type="match status" value="1"/>
</dbReference>
<organism evidence="2 3">
    <name type="scientific">Lentibacillus amyloliquefaciens</name>
    <dbReference type="NCBI Taxonomy" id="1472767"/>
    <lineage>
        <taxon>Bacteria</taxon>
        <taxon>Bacillati</taxon>
        <taxon>Bacillota</taxon>
        <taxon>Bacilli</taxon>
        <taxon>Bacillales</taxon>
        <taxon>Bacillaceae</taxon>
        <taxon>Lentibacillus</taxon>
    </lineage>
</organism>
<keyword evidence="3" id="KW-1185">Reference proteome</keyword>
<dbReference type="PROSITE" id="PS50943">
    <property type="entry name" value="HTH_CROC1"/>
    <property type="match status" value="1"/>
</dbReference>
<dbReference type="EMBL" id="CP013862">
    <property type="protein sequence ID" value="ALX47615.1"/>
    <property type="molecule type" value="Genomic_DNA"/>
</dbReference>
<evidence type="ECO:0000313" key="2">
    <source>
        <dbReference type="EMBL" id="ALX47615.1"/>
    </source>
</evidence>
<dbReference type="SMART" id="SM00530">
    <property type="entry name" value="HTH_XRE"/>
    <property type="match status" value="1"/>
</dbReference>
<protein>
    <recommendedName>
        <fullName evidence="1">HTH cro/C1-type domain-containing protein</fullName>
    </recommendedName>
</protein>
<dbReference type="Pfam" id="PF01381">
    <property type="entry name" value="HTH_3"/>
    <property type="match status" value="1"/>
</dbReference>
<dbReference type="InterPro" id="IPR010982">
    <property type="entry name" value="Lambda_DNA-bd_dom_sf"/>
</dbReference>
<dbReference type="SUPFAM" id="SSF47413">
    <property type="entry name" value="lambda repressor-like DNA-binding domains"/>
    <property type="match status" value="1"/>
</dbReference>
<dbReference type="RefSeq" id="WP_068441495.1">
    <property type="nucleotide sequence ID" value="NZ_CP013862.1"/>
</dbReference>
<dbReference type="Proteomes" id="UP000050331">
    <property type="component" value="Chromosome"/>
</dbReference>
<dbReference type="OrthoDB" id="2919459at2"/>
<sequence length="171" mass="19719">MKVGNSLKELRGRKGLSQENMAKDIFISQQLYSGLESNKTSMSEDLVRDSVHNYNDAKYGFEIARQTARDYITPIADSGKAIEWHRLALAEFFINESAEAIEYFKKVSLVKSPEFVDDTELTQVKEGVKELLDVQLIVNSLLSCLEQEYNISIQVCMKSRMPTWRDKEWIR</sequence>
<dbReference type="Gene3D" id="1.10.260.40">
    <property type="entry name" value="lambda repressor-like DNA-binding domains"/>
    <property type="match status" value="1"/>
</dbReference>
<reference evidence="2 3" key="1">
    <citation type="submission" date="2016-01" db="EMBL/GenBank/DDBJ databases">
        <title>Complete genome sequence of strain Lentibacillus amyloliquefaciens LAM0015T isolated from saline sediment.</title>
        <authorList>
            <person name="Wang J.-L."/>
            <person name="He M.-X."/>
        </authorList>
    </citation>
    <scope>NUCLEOTIDE SEQUENCE [LARGE SCALE GENOMIC DNA]</scope>
    <source>
        <strain evidence="2 3">LAM0015</strain>
    </source>
</reference>
<dbReference type="AlphaFoldDB" id="A0A0U3WCS2"/>
<dbReference type="STRING" id="1472767.AOX59_02755"/>
<feature type="domain" description="HTH cro/C1-type" evidence="1">
    <location>
        <begin position="7"/>
        <end position="41"/>
    </location>
</feature>
<accession>A0A0U3WCS2</accession>
<proteinExistence type="predicted"/>
<evidence type="ECO:0000259" key="1">
    <source>
        <dbReference type="PROSITE" id="PS50943"/>
    </source>
</evidence>